<proteinExistence type="predicted"/>
<comment type="caution">
    <text evidence="1">The sequence shown here is derived from an EMBL/GenBank/DDBJ whole genome shotgun (WGS) entry which is preliminary data.</text>
</comment>
<dbReference type="Proteomes" id="UP000748308">
    <property type="component" value="Unassembled WGS sequence"/>
</dbReference>
<dbReference type="EMBL" id="VGIY01000011">
    <property type="protein sequence ID" value="MBM3316419.1"/>
    <property type="molecule type" value="Genomic_DNA"/>
</dbReference>
<evidence type="ECO:0000313" key="2">
    <source>
        <dbReference type="Proteomes" id="UP000748308"/>
    </source>
</evidence>
<evidence type="ECO:0000313" key="1">
    <source>
        <dbReference type="EMBL" id="MBM3316419.1"/>
    </source>
</evidence>
<organism evidence="1 2">
    <name type="scientific">Eiseniibacteriota bacterium</name>
    <dbReference type="NCBI Taxonomy" id="2212470"/>
    <lineage>
        <taxon>Bacteria</taxon>
        <taxon>Candidatus Eiseniibacteriota</taxon>
    </lineage>
</organism>
<protein>
    <submittedName>
        <fullName evidence="1">Uncharacterized protein</fullName>
    </submittedName>
</protein>
<dbReference type="AlphaFoldDB" id="A0A937X9A9"/>
<sequence length="393" mass="40599">MLLVTLLATTLVTGAAYETGSRLARGAALRDGTLALAAAQAGIETAARMAAADGAWRATLGDGLWIDGLPIDEALVSVLAADPEDGQIAVIGALKSSSADPVRFTATALARGVSRSLESTCLPIPHPALRCVGFSATTIALQGVAIEGRLRAGGDVTHAGGATLHGDITTVTGASVAAELDDYDTDVHYAPAALALPAVDFAWFQAAGKRITVPITRTIANAVITPTRNPYGPVSPNGIYWIDAGNATVYFYNSAIEACIAIRNAGEVIVGDWFGNPTYYYHRSPDPDRLPALLVEGDLTMRIEAGGNLGGAGGLVPSITSDLEGVFLCTGTFRGPQLGAASPISCRGSFLAQAAHFSGPGTLLRHRPELDLRPLAELTVPGLRPLPGTTREP</sequence>
<reference evidence="1" key="1">
    <citation type="submission" date="2019-03" db="EMBL/GenBank/DDBJ databases">
        <title>Lake Tanganyika Metagenome-Assembled Genomes (MAGs).</title>
        <authorList>
            <person name="Tran P."/>
        </authorList>
    </citation>
    <scope>NUCLEOTIDE SEQUENCE</scope>
    <source>
        <strain evidence="1">M_DeepCast_400m_m2_100</strain>
    </source>
</reference>
<accession>A0A937X9A9</accession>
<name>A0A937X9A9_UNCEI</name>
<gene>
    <name evidence="1" type="ORF">FJY75_01065</name>
</gene>